<sequence length="371" mass="41839">MLIFFSILMVSATYSLAQKRVRNDYILFQDSLHIDGRILEIPTLENQSLVFRSIKGGQEKTYGVNDVSEFQYKDRKFFRKDIGSPREMLVFLELIPTENQDLALYRLNVKKETFYLENKSTGKLYAVNGQVSDAFSSLNKNDAVNPLIGLTKQTAGSIAYLLNSADQVKDLRTFSKPIYVEPFFGTGIAIAEFGIEPVEQVTEMAGLAISGGLSIEAFLNFKRNISISFSPQLFGFDATKFEKIQLPNGQNYETDLSISMIALQFPVAVKYYIDLKPQKFRTYLEMGYAFSNTLNQKSYQFGAWKKNNEITFHSDKPVLADSYQGIHFGAGANIIRKNNRILTLGLKSYLQSGNLGNTTLSIHLITLGLKF</sequence>
<dbReference type="Proteomes" id="UP001142175">
    <property type="component" value="Unassembled WGS sequence"/>
</dbReference>
<keyword evidence="2" id="KW-1185">Reference proteome</keyword>
<accession>A0A9X2P9B2</accession>
<evidence type="ECO:0000313" key="1">
    <source>
        <dbReference type="EMBL" id="MCR9016185.1"/>
    </source>
</evidence>
<protein>
    <recommendedName>
        <fullName evidence="3">Outer membrane protein beta-barrel domain-containing protein</fullName>
    </recommendedName>
</protein>
<gene>
    <name evidence="1" type="ORF">NU887_14165</name>
</gene>
<reference evidence="1" key="1">
    <citation type="submission" date="2022-08" db="EMBL/GenBank/DDBJ databases">
        <authorList>
            <person name="Zhang D."/>
        </authorList>
    </citation>
    <scope>NUCLEOTIDE SEQUENCE</scope>
    <source>
        <strain evidence="1">XJ19-11</strain>
    </source>
</reference>
<proteinExistence type="predicted"/>
<dbReference type="RefSeq" id="WP_258424038.1">
    <property type="nucleotide sequence ID" value="NZ_JANSUY010000013.1"/>
</dbReference>
<organism evidence="1 2">
    <name type="scientific">Aquiflexum gelatinilyticum</name>
    <dbReference type="NCBI Taxonomy" id="2961943"/>
    <lineage>
        <taxon>Bacteria</taxon>
        <taxon>Pseudomonadati</taxon>
        <taxon>Bacteroidota</taxon>
        <taxon>Cytophagia</taxon>
        <taxon>Cytophagales</taxon>
        <taxon>Cyclobacteriaceae</taxon>
        <taxon>Aquiflexum</taxon>
    </lineage>
</organism>
<comment type="caution">
    <text evidence="1">The sequence shown here is derived from an EMBL/GenBank/DDBJ whole genome shotgun (WGS) entry which is preliminary data.</text>
</comment>
<evidence type="ECO:0000313" key="2">
    <source>
        <dbReference type="Proteomes" id="UP001142175"/>
    </source>
</evidence>
<evidence type="ECO:0008006" key="3">
    <source>
        <dbReference type="Google" id="ProtNLM"/>
    </source>
</evidence>
<dbReference type="EMBL" id="JANSUY010000013">
    <property type="protein sequence ID" value="MCR9016185.1"/>
    <property type="molecule type" value="Genomic_DNA"/>
</dbReference>
<dbReference type="AlphaFoldDB" id="A0A9X2P9B2"/>
<name>A0A9X2P9B2_9BACT</name>